<name>A0AAW4FX36_9HYPH</name>
<dbReference type="AlphaFoldDB" id="A0AAW4FX36"/>
<sequence length="126" mass="13556">MAIKAVVSIDEPKADTTTNVIWSGALGVDGDEGVGLTTAAILGFFPEAIPGTWYSLNDFSHQVDSVNWAQHGADQWTSLEIQQDGPGGMSVVSVDVKLEDAVRSLCLSAVDLLSSFENKNIWVRFE</sequence>
<evidence type="ECO:0000313" key="1">
    <source>
        <dbReference type="EMBL" id="MBM3095687.1"/>
    </source>
</evidence>
<dbReference type="RefSeq" id="WP_203529906.1">
    <property type="nucleotide sequence ID" value="NZ_CP083373.1"/>
</dbReference>
<proteinExistence type="predicted"/>
<keyword evidence="2" id="KW-1185">Reference proteome</keyword>
<gene>
    <name evidence="1" type="ORF">GFB56_33805</name>
</gene>
<dbReference type="Proteomes" id="UP000744980">
    <property type="component" value="Unassembled WGS sequence"/>
</dbReference>
<protein>
    <submittedName>
        <fullName evidence="1">Uncharacterized protein</fullName>
    </submittedName>
</protein>
<comment type="caution">
    <text evidence="1">The sequence shown here is derived from an EMBL/GenBank/DDBJ whole genome shotgun (WGS) entry which is preliminary data.</text>
</comment>
<dbReference type="EMBL" id="WXFA01000052">
    <property type="protein sequence ID" value="MBM3095687.1"/>
    <property type="molecule type" value="Genomic_DNA"/>
</dbReference>
<evidence type="ECO:0000313" key="2">
    <source>
        <dbReference type="Proteomes" id="UP000744980"/>
    </source>
</evidence>
<accession>A0AAW4FX36</accession>
<reference evidence="1 2" key="1">
    <citation type="submission" date="2020-01" db="EMBL/GenBank/DDBJ databases">
        <title>Draft genome assembly of Ensifer adhaerens T173.</title>
        <authorList>
            <person name="Craig J.E."/>
            <person name="Stinchcombe J.R."/>
        </authorList>
    </citation>
    <scope>NUCLEOTIDE SEQUENCE [LARGE SCALE GENOMIC DNA]</scope>
    <source>
        <strain evidence="1 2">T173</strain>
    </source>
</reference>
<organism evidence="1 2">
    <name type="scientific">Ensifer canadensis</name>
    <dbReference type="NCBI Taxonomy" id="555315"/>
    <lineage>
        <taxon>Bacteria</taxon>
        <taxon>Pseudomonadati</taxon>
        <taxon>Pseudomonadota</taxon>
        <taxon>Alphaproteobacteria</taxon>
        <taxon>Hyphomicrobiales</taxon>
        <taxon>Rhizobiaceae</taxon>
        <taxon>Sinorhizobium/Ensifer group</taxon>
        <taxon>Ensifer</taxon>
    </lineage>
</organism>